<dbReference type="EMBL" id="BLXT01000921">
    <property type="protein sequence ID" value="GFN81347.1"/>
    <property type="molecule type" value="Genomic_DNA"/>
</dbReference>
<protein>
    <recommendedName>
        <fullName evidence="3">DDE Tnp4 domain-containing protein</fullName>
    </recommendedName>
</protein>
<evidence type="ECO:0000313" key="5">
    <source>
        <dbReference type="Proteomes" id="UP000735302"/>
    </source>
</evidence>
<proteinExistence type="predicted"/>
<evidence type="ECO:0000259" key="3">
    <source>
        <dbReference type="Pfam" id="PF13359"/>
    </source>
</evidence>
<dbReference type="Pfam" id="PF13359">
    <property type="entry name" value="DDE_Tnp_4"/>
    <property type="match status" value="1"/>
</dbReference>
<reference evidence="4 5" key="1">
    <citation type="journal article" date="2021" name="Elife">
        <title>Chloroplast acquisition without the gene transfer in kleptoplastic sea slugs, Plakobranchus ocellatus.</title>
        <authorList>
            <person name="Maeda T."/>
            <person name="Takahashi S."/>
            <person name="Yoshida T."/>
            <person name="Shimamura S."/>
            <person name="Takaki Y."/>
            <person name="Nagai Y."/>
            <person name="Toyoda A."/>
            <person name="Suzuki Y."/>
            <person name="Arimoto A."/>
            <person name="Ishii H."/>
            <person name="Satoh N."/>
            <person name="Nishiyama T."/>
            <person name="Hasebe M."/>
            <person name="Maruyama T."/>
            <person name="Minagawa J."/>
            <person name="Obokata J."/>
            <person name="Shigenobu S."/>
        </authorList>
    </citation>
    <scope>NUCLEOTIDE SEQUENCE [LARGE SCALE GENOMIC DNA]</scope>
</reference>
<dbReference type="Proteomes" id="UP000735302">
    <property type="component" value="Unassembled WGS sequence"/>
</dbReference>
<comment type="caution">
    <text evidence="4">The sequence shown here is derived from an EMBL/GenBank/DDBJ whole genome shotgun (WGS) entry which is preliminary data.</text>
</comment>
<evidence type="ECO:0000256" key="1">
    <source>
        <dbReference type="ARBA" id="ARBA00001968"/>
    </source>
</evidence>
<evidence type="ECO:0000256" key="2">
    <source>
        <dbReference type="ARBA" id="ARBA00022723"/>
    </source>
</evidence>
<keyword evidence="5" id="KW-1185">Reference proteome</keyword>
<accession>A0AAV3YFU6</accession>
<gene>
    <name evidence="4" type="ORF">PoB_000785300</name>
</gene>
<evidence type="ECO:0000313" key="4">
    <source>
        <dbReference type="EMBL" id="GFN81347.1"/>
    </source>
</evidence>
<feature type="domain" description="DDE Tnp4" evidence="3">
    <location>
        <begin position="111"/>
        <end position="226"/>
    </location>
</feature>
<dbReference type="GO" id="GO:0046872">
    <property type="term" value="F:metal ion binding"/>
    <property type="evidence" value="ECO:0007669"/>
    <property type="project" value="UniProtKB-KW"/>
</dbReference>
<dbReference type="AlphaFoldDB" id="A0AAV3YFU6"/>
<sequence length="229" mass="25943">MSLYALIHAFDIEDPEDLLVYYSMRKSKNNFETGFSLENTAEDEAWEMFRFKRADINRLRVGLLIPDHIITTNRLNISGISSRNQRWIPKQALADAVAAKGAPIQNCIGFIDGTIRPIARPSSNQRSCYSGHKRLHGLIFQRVMPPNGIIGHMFGPMEGKRHDSALLSIAELETIGDFYLYGDQAYSLRRTLISPFRGAALSPQEQEFNKAMGKLRVCVEWGFGEIIKH</sequence>
<comment type="cofactor">
    <cofactor evidence="1">
        <name>a divalent metal cation</name>
        <dbReference type="ChEBI" id="CHEBI:60240"/>
    </cofactor>
</comment>
<dbReference type="InterPro" id="IPR027806">
    <property type="entry name" value="HARBI1_dom"/>
</dbReference>
<keyword evidence="2" id="KW-0479">Metal-binding</keyword>
<name>A0AAV3YFU6_9GAST</name>
<organism evidence="4 5">
    <name type="scientific">Plakobranchus ocellatus</name>
    <dbReference type="NCBI Taxonomy" id="259542"/>
    <lineage>
        <taxon>Eukaryota</taxon>
        <taxon>Metazoa</taxon>
        <taxon>Spiralia</taxon>
        <taxon>Lophotrochozoa</taxon>
        <taxon>Mollusca</taxon>
        <taxon>Gastropoda</taxon>
        <taxon>Heterobranchia</taxon>
        <taxon>Euthyneura</taxon>
        <taxon>Panpulmonata</taxon>
        <taxon>Sacoglossa</taxon>
        <taxon>Placobranchoidea</taxon>
        <taxon>Plakobranchidae</taxon>
        <taxon>Plakobranchus</taxon>
    </lineage>
</organism>